<gene>
    <name evidence="2" type="ORF">PUN28_020903</name>
</gene>
<comment type="caution">
    <text evidence="2">The sequence shown here is derived from an EMBL/GenBank/DDBJ whole genome shotgun (WGS) entry which is preliminary data.</text>
</comment>
<accession>A0AAW2E7K5</accession>
<evidence type="ECO:0000256" key="1">
    <source>
        <dbReference type="SAM" id="MobiDB-lite"/>
    </source>
</evidence>
<keyword evidence="3" id="KW-1185">Reference proteome</keyword>
<feature type="compositionally biased region" description="Basic residues" evidence="1">
    <location>
        <begin position="17"/>
        <end position="30"/>
    </location>
</feature>
<feature type="region of interest" description="Disordered" evidence="1">
    <location>
        <begin position="1"/>
        <end position="52"/>
    </location>
</feature>
<evidence type="ECO:0000313" key="3">
    <source>
        <dbReference type="Proteomes" id="UP001430953"/>
    </source>
</evidence>
<dbReference type="AlphaFoldDB" id="A0AAW2E7K5"/>
<protein>
    <submittedName>
        <fullName evidence="2">Uncharacterized protein</fullName>
    </submittedName>
</protein>
<proteinExistence type="predicted"/>
<dbReference type="Proteomes" id="UP001430953">
    <property type="component" value="Unassembled WGS sequence"/>
</dbReference>
<reference evidence="2 3" key="1">
    <citation type="submission" date="2023-03" db="EMBL/GenBank/DDBJ databases">
        <title>High recombination rates correlate with genetic variation in Cardiocondyla obscurior ants.</title>
        <authorList>
            <person name="Errbii M."/>
        </authorList>
    </citation>
    <scope>NUCLEOTIDE SEQUENCE [LARGE SCALE GENOMIC DNA]</scope>
    <source>
        <strain evidence="2">Alpha-2009</strain>
        <tissue evidence="2">Whole body</tissue>
    </source>
</reference>
<feature type="compositionally biased region" description="Basic residues" evidence="1">
    <location>
        <begin position="40"/>
        <end position="52"/>
    </location>
</feature>
<evidence type="ECO:0000313" key="2">
    <source>
        <dbReference type="EMBL" id="KAL0098960.1"/>
    </source>
</evidence>
<dbReference type="EMBL" id="JADYXP020000030">
    <property type="protein sequence ID" value="KAL0098960.1"/>
    <property type="molecule type" value="Genomic_DNA"/>
</dbReference>
<name>A0AAW2E7K5_9HYME</name>
<organism evidence="2 3">
    <name type="scientific">Cardiocondyla obscurior</name>
    <dbReference type="NCBI Taxonomy" id="286306"/>
    <lineage>
        <taxon>Eukaryota</taxon>
        <taxon>Metazoa</taxon>
        <taxon>Ecdysozoa</taxon>
        <taxon>Arthropoda</taxon>
        <taxon>Hexapoda</taxon>
        <taxon>Insecta</taxon>
        <taxon>Pterygota</taxon>
        <taxon>Neoptera</taxon>
        <taxon>Endopterygota</taxon>
        <taxon>Hymenoptera</taxon>
        <taxon>Apocrita</taxon>
        <taxon>Aculeata</taxon>
        <taxon>Formicoidea</taxon>
        <taxon>Formicidae</taxon>
        <taxon>Myrmicinae</taxon>
        <taxon>Cardiocondyla</taxon>
    </lineage>
</organism>
<sequence>MEIDFSDNLSEKENKNRGKRGGKNQKHQTKKYWEMVRGRGQGRRRRRGKGRQYFRNSWETWEHYENYGWGRGGRGGGGGEK</sequence>